<dbReference type="EMBL" id="CACRTX010000013">
    <property type="protein sequence ID" value="VYU41175.1"/>
    <property type="molecule type" value="Genomic_DNA"/>
</dbReference>
<feature type="transmembrane region" description="Helical" evidence="1">
    <location>
        <begin position="12"/>
        <end position="30"/>
    </location>
</feature>
<reference evidence="3" key="1">
    <citation type="submission" date="2019-11" db="EMBL/GenBank/DDBJ databases">
        <authorList>
            <person name="Feng L."/>
        </authorList>
    </citation>
    <scope>NUCLEOTIDE SEQUENCE</scope>
    <source>
        <strain evidence="3">ECasseliflavusLFYP2</strain>
    </source>
</reference>
<evidence type="ECO:0000256" key="1">
    <source>
        <dbReference type="SAM" id="Phobius"/>
    </source>
</evidence>
<name>A0A6N3EM53_ENTCA</name>
<dbReference type="AlphaFoldDB" id="A0A6N3EM53"/>
<evidence type="ECO:0000313" key="3">
    <source>
        <dbReference type="EMBL" id="VYU41175.1"/>
    </source>
</evidence>
<keyword evidence="1" id="KW-0812">Transmembrane</keyword>
<proteinExistence type="predicted"/>
<feature type="domain" description="WxL Interacting Protein peptidoglycan binding" evidence="2">
    <location>
        <begin position="48"/>
        <end position="164"/>
    </location>
</feature>
<protein>
    <recommendedName>
        <fullName evidence="2">WxL Interacting Protein peptidoglycan binding domain-containing protein</fullName>
    </recommendedName>
</protein>
<dbReference type="RefSeq" id="WP_421758289.1">
    <property type="nucleotide sequence ID" value="NZ_CACRTX010000013.1"/>
</dbReference>
<dbReference type="Pfam" id="PF06030">
    <property type="entry name" value="WxLIP_PGBD"/>
    <property type="match status" value="1"/>
</dbReference>
<keyword evidence="1" id="KW-1133">Transmembrane helix</keyword>
<sequence length="352" mass="40109">MENKIKVRKRVFINVFSLIFVLVIGNLFYIKDVIASEDTEASILVDINPKEYEYRDSYMQFTPKLNNNYEFTATITNIGNKDLDVNVYSSVAISTMAGITYVENTDNLMDKDYDFSKYVKITNDSSELKDGIIQVKANQSEDLSINVNVNKELDGEILGGLNFSQTLSEQKNEDSADIVHVYEKVVLFRLKMNELDSEKEQHYGEFEFINSQNSIVLSFSIFNNNPIVEYAESGPYKVINPKGDTISEGEFDEDVLTLTPVTKTKLNIPLVSNAELMSGEYQFIITVDGEDKITKFNYTREDLEEISKQTDNSNHVVVSQDSDIWLIVSLTAIVTLLIVTIIMLYRKQKKSE</sequence>
<feature type="transmembrane region" description="Helical" evidence="1">
    <location>
        <begin position="324"/>
        <end position="345"/>
    </location>
</feature>
<keyword evidence="1" id="KW-0472">Membrane</keyword>
<accession>A0A6N3EM53</accession>
<dbReference type="InterPro" id="IPR010317">
    <property type="entry name" value="WxLIP_PGBD"/>
</dbReference>
<organism evidence="3">
    <name type="scientific">Enterococcus casseliflavus</name>
    <name type="common">Enterococcus flavescens</name>
    <dbReference type="NCBI Taxonomy" id="37734"/>
    <lineage>
        <taxon>Bacteria</taxon>
        <taxon>Bacillati</taxon>
        <taxon>Bacillota</taxon>
        <taxon>Bacilli</taxon>
        <taxon>Lactobacillales</taxon>
        <taxon>Enterococcaceae</taxon>
        <taxon>Enterococcus</taxon>
    </lineage>
</organism>
<gene>
    <name evidence="3" type="ORF">ECLFYP2_03231</name>
</gene>
<evidence type="ECO:0000259" key="2">
    <source>
        <dbReference type="Pfam" id="PF06030"/>
    </source>
</evidence>